<organism evidence="1 2">
    <name type="scientific">Peronosclerospora sorghi</name>
    <dbReference type="NCBI Taxonomy" id="230839"/>
    <lineage>
        <taxon>Eukaryota</taxon>
        <taxon>Sar</taxon>
        <taxon>Stramenopiles</taxon>
        <taxon>Oomycota</taxon>
        <taxon>Peronosporomycetes</taxon>
        <taxon>Peronosporales</taxon>
        <taxon>Peronosporaceae</taxon>
        <taxon>Peronosclerospora</taxon>
    </lineage>
</organism>
<name>A0ACC0VTK6_9STRA</name>
<sequence>MESSGRHEENVTVVGVQFDRDFIQDNYFSRNSEWEAQNDDLKYHNYDVRGHGLTPSLQLLIVSQGTGEMMEAMV</sequence>
<dbReference type="Proteomes" id="UP001163321">
    <property type="component" value="Chromosome 7"/>
</dbReference>
<reference evidence="1 2" key="1">
    <citation type="journal article" date="2022" name="bioRxiv">
        <title>The genome of the oomycete Peronosclerospora sorghi, a cosmopolitan pathogen of maize and sorghum, is inflated with dispersed pseudogenes.</title>
        <authorList>
            <person name="Fletcher K."/>
            <person name="Martin F."/>
            <person name="Isakeit T."/>
            <person name="Cavanaugh K."/>
            <person name="Magill C."/>
            <person name="Michelmore R."/>
        </authorList>
    </citation>
    <scope>NUCLEOTIDE SEQUENCE [LARGE SCALE GENOMIC DNA]</scope>
    <source>
        <strain evidence="1">P6</strain>
    </source>
</reference>
<keyword evidence="2" id="KW-1185">Reference proteome</keyword>
<comment type="caution">
    <text evidence="1">The sequence shown here is derived from an EMBL/GenBank/DDBJ whole genome shotgun (WGS) entry which is preliminary data.</text>
</comment>
<accession>A0ACC0VTK6</accession>
<gene>
    <name evidence="1" type="ORF">PsorP6_015191</name>
</gene>
<dbReference type="EMBL" id="CM047586">
    <property type="protein sequence ID" value="KAI9909091.1"/>
    <property type="molecule type" value="Genomic_DNA"/>
</dbReference>
<evidence type="ECO:0000313" key="2">
    <source>
        <dbReference type="Proteomes" id="UP001163321"/>
    </source>
</evidence>
<proteinExistence type="predicted"/>
<evidence type="ECO:0000313" key="1">
    <source>
        <dbReference type="EMBL" id="KAI9909091.1"/>
    </source>
</evidence>
<protein>
    <submittedName>
        <fullName evidence="1">Uncharacterized protein</fullName>
    </submittedName>
</protein>